<dbReference type="EMBL" id="JACCKB010000005">
    <property type="protein sequence ID" value="NYZ65541.1"/>
    <property type="molecule type" value="Genomic_DNA"/>
</dbReference>
<accession>A0A853I6H4</accession>
<organism evidence="4 5">
    <name type="scientific">Spartinivicinus marinus</name>
    <dbReference type="NCBI Taxonomy" id="2994442"/>
    <lineage>
        <taxon>Bacteria</taxon>
        <taxon>Pseudomonadati</taxon>
        <taxon>Pseudomonadota</taxon>
        <taxon>Gammaproteobacteria</taxon>
        <taxon>Oceanospirillales</taxon>
        <taxon>Zooshikellaceae</taxon>
        <taxon>Spartinivicinus</taxon>
    </lineage>
</organism>
<keyword evidence="3" id="KW-0732">Signal</keyword>
<keyword evidence="5" id="KW-1185">Reference proteome</keyword>
<dbReference type="GO" id="GO:0016020">
    <property type="term" value="C:membrane"/>
    <property type="evidence" value="ECO:0007669"/>
    <property type="project" value="InterPro"/>
</dbReference>
<evidence type="ECO:0000256" key="1">
    <source>
        <dbReference type="ARBA" id="ARBA00009075"/>
    </source>
</evidence>
<name>A0A853I6H4_9GAMM</name>
<comment type="similarity">
    <text evidence="1">Belongs to the outer membrane porin (Opr) (TC 1.B.25) family.</text>
</comment>
<evidence type="ECO:0000313" key="5">
    <source>
        <dbReference type="Proteomes" id="UP000569732"/>
    </source>
</evidence>
<sequence>MHSNVVFVRYLPIITVVALSSCLISSICNGVEKSNGPVTMRYNNLFVNSSSAQRSEVFDLDEWVHGLELDFKSDYYFGFIGFDFTMGSASYVTGNNNSNGANNTGDAHGFIANQQQAGEGAAAEGFIEQPVPNEREFVFSSFSYEQLEAKSKEMQDCMSDPGSQEPQVCQIEMPLLETEEIDYLRQPQLNSDSSGSLSAISQAYTKLRFGDDSFYIGLNYGLQNIDIATFSTANANVTASSIFGALITANWKNARVYLTRFNQYHNRRSSQLLSDLESYDRQSKIDHIDILGLNYQLAPGLNGQLEYGRADNQLTKYFAKLFYITELNSKVALSIDARYGQAQGKNGFGYYDWLSFNNAQMFTYVRFEDYQSRYVNLTGALHTRHGKLYVGYNKTYDADWAGGYFYDDEGTFNSTLALHKNFNHKNEGAWVLGFDYDFAGAALPGLTLSMHYARGSRPDEMLLIENDEKNVATELGGYLSYTIQTGLLEGFGFGWYFANHKGFENSERVNRFLVTYDLVAF</sequence>
<dbReference type="InterPro" id="IPR023614">
    <property type="entry name" value="Porin_dom_sf"/>
</dbReference>
<dbReference type="PANTHER" id="PTHR34596">
    <property type="entry name" value="CHITOPORIN"/>
    <property type="match status" value="1"/>
</dbReference>
<dbReference type="Proteomes" id="UP000569732">
    <property type="component" value="Unassembled WGS sequence"/>
</dbReference>
<dbReference type="Gene3D" id="2.40.160.10">
    <property type="entry name" value="Porin"/>
    <property type="match status" value="1"/>
</dbReference>
<dbReference type="Pfam" id="PF03573">
    <property type="entry name" value="OprD"/>
    <property type="match status" value="1"/>
</dbReference>
<proteinExistence type="inferred from homology"/>
<keyword evidence="2" id="KW-0813">Transport</keyword>
<evidence type="ECO:0000256" key="3">
    <source>
        <dbReference type="ARBA" id="ARBA00022729"/>
    </source>
</evidence>
<evidence type="ECO:0000313" key="4">
    <source>
        <dbReference type="EMBL" id="NYZ65541.1"/>
    </source>
</evidence>
<evidence type="ECO:0000256" key="2">
    <source>
        <dbReference type="ARBA" id="ARBA00022448"/>
    </source>
</evidence>
<comment type="caution">
    <text evidence="4">The sequence shown here is derived from an EMBL/GenBank/DDBJ whole genome shotgun (WGS) entry which is preliminary data.</text>
</comment>
<gene>
    <name evidence="4" type="ORF">H0A36_05920</name>
</gene>
<dbReference type="GO" id="GO:0015288">
    <property type="term" value="F:porin activity"/>
    <property type="evidence" value="ECO:0007669"/>
    <property type="project" value="TreeGrafter"/>
</dbReference>
<dbReference type="InterPro" id="IPR005318">
    <property type="entry name" value="OM_porin_bac"/>
</dbReference>
<dbReference type="AlphaFoldDB" id="A0A853I6H4"/>
<dbReference type="RefSeq" id="WP_180567565.1">
    <property type="nucleotide sequence ID" value="NZ_JACCKB010000005.1"/>
</dbReference>
<dbReference type="PANTHER" id="PTHR34596:SF2">
    <property type="entry name" value="CHITOPORIN"/>
    <property type="match status" value="1"/>
</dbReference>
<protein>
    <submittedName>
        <fullName evidence="4">Outer membrane porin, OprD family</fullName>
    </submittedName>
</protein>
<reference evidence="4 5" key="1">
    <citation type="submission" date="2020-07" db="EMBL/GenBank/DDBJ databases">
        <title>Endozoicomonas sp. nov., isolated from sediment.</title>
        <authorList>
            <person name="Gu T."/>
        </authorList>
    </citation>
    <scope>NUCLEOTIDE SEQUENCE [LARGE SCALE GENOMIC DNA]</scope>
    <source>
        <strain evidence="4 5">SM1973</strain>
    </source>
</reference>